<sequence>MRMMMMTMFRMPYMRVRILLIMLIVLVGVLLPFHDAPDGRACVSCVTCCVADARSDDGDADKRYDVEKFLIHVRKKDDAAIYAPVTRKVGKRESEKDDVPFGAGGSSSGTGQSSPPSAVYQGGPISRAVTARVDAAVSRFNPRSASERPTTQWWTRSGRRRRRRRRLSWIAEQMMLAPDDNNDELEEGQRQQKATNAATMMMTPPSSSTATSSSESSCPMLGFIHPAFGIETDDWVRLNEEMLRAVASQGVIVVVSQKLENDGLAPKKGYPLEWYLNIAEHMKEAIEVVASGGYPTSTGSSDWKLLCKPDPSRVILAGWSVGAALAAVVSASKANDDAFTIRAVVSIAPTIGVSRDDGGNGGKESLLASAANIKAPLIIISGTSDKLTDSESVEGLFRGTQGPVLDVSLRGGTHCFIYLPFAADCGSRLPPAKPPPPFLEQSAALLEILLATVRAHGHGGRGTANDGGRSAALSYLWGGGLEDVGSSRKGVGGLGMQLARVRRARHNTLTQVG</sequence>
<evidence type="ECO:0000256" key="2">
    <source>
        <dbReference type="SAM" id="SignalP"/>
    </source>
</evidence>
<dbReference type="AlphaFoldDB" id="A0A830I202"/>
<protein>
    <recommendedName>
        <fullName evidence="5">Chlorophyllase</fullName>
    </recommendedName>
</protein>
<keyword evidence="2" id="KW-0732">Signal</keyword>
<accession>A0A830I202</accession>
<feature type="chain" id="PRO_5032381408" description="Chlorophyllase" evidence="2">
    <location>
        <begin position="33"/>
        <end position="513"/>
    </location>
</feature>
<name>A0A830I202_9CHLO</name>
<feature type="signal peptide" evidence="2">
    <location>
        <begin position="1"/>
        <end position="32"/>
    </location>
</feature>
<reference evidence="3" key="1">
    <citation type="submission" date="2020-10" db="EMBL/GenBank/DDBJ databases">
        <title>Unveiling of a novel bifunctional photoreceptor, Dualchrome1, isolated from a cosmopolitan green alga.</title>
        <authorList>
            <person name="Suzuki S."/>
            <person name="Kawachi M."/>
        </authorList>
    </citation>
    <scope>NUCLEOTIDE SEQUENCE</scope>
    <source>
        <strain evidence="3">NIES 2893</strain>
    </source>
</reference>
<keyword evidence="4" id="KW-1185">Reference proteome</keyword>
<comment type="caution">
    <text evidence="3">The sequence shown here is derived from an EMBL/GenBank/DDBJ whole genome shotgun (WGS) entry which is preliminary data.</text>
</comment>
<dbReference type="Proteomes" id="UP000660262">
    <property type="component" value="Unassembled WGS sequence"/>
</dbReference>
<dbReference type="Gene3D" id="3.40.50.1820">
    <property type="entry name" value="alpha/beta hydrolase"/>
    <property type="match status" value="1"/>
</dbReference>
<evidence type="ECO:0000256" key="1">
    <source>
        <dbReference type="SAM" id="MobiDB-lite"/>
    </source>
</evidence>
<gene>
    <name evidence="3" type="ORF">PPROV_001079700</name>
</gene>
<organism evidence="3 4">
    <name type="scientific">Pycnococcus provasolii</name>
    <dbReference type="NCBI Taxonomy" id="41880"/>
    <lineage>
        <taxon>Eukaryota</taxon>
        <taxon>Viridiplantae</taxon>
        <taxon>Chlorophyta</taxon>
        <taxon>Pseudoscourfieldiophyceae</taxon>
        <taxon>Pseudoscourfieldiales</taxon>
        <taxon>Pycnococcaceae</taxon>
        <taxon>Pycnococcus</taxon>
    </lineage>
</organism>
<feature type="compositionally biased region" description="Low complexity" evidence="1">
    <location>
        <begin position="109"/>
        <end position="118"/>
    </location>
</feature>
<dbReference type="SUPFAM" id="SSF53474">
    <property type="entry name" value="alpha/beta-Hydrolases"/>
    <property type="match status" value="1"/>
</dbReference>
<dbReference type="EMBL" id="BNJQ01000038">
    <property type="protein sequence ID" value="GHP12070.1"/>
    <property type="molecule type" value="Genomic_DNA"/>
</dbReference>
<evidence type="ECO:0000313" key="3">
    <source>
        <dbReference type="EMBL" id="GHP12070.1"/>
    </source>
</evidence>
<proteinExistence type="predicted"/>
<evidence type="ECO:0008006" key="5">
    <source>
        <dbReference type="Google" id="ProtNLM"/>
    </source>
</evidence>
<dbReference type="InterPro" id="IPR029058">
    <property type="entry name" value="AB_hydrolase_fold"/>
</dbReference>
<feature type="compositionally biased region" description="Low complexity" evidence="1">
    <location>
        <begin position="197"/>
        <end position="214"/>
    </location>
</feature>
<evidence type="ECO:0000313" key="4">
    <source>
        <dbReference type="Proteomes" id="UP000660262"/>
    </source>
</evidence>
<feature type="region of interest" description="Disordered" evidence="1">
    <location>
        <begin position="91"/>
        <end position="122"/>
    </location>
</feature>
<feature type="region of interest" description="Disordered" evidence="1">
    <location>
        <begin position="179"/>
        <end position="214"/>
    </location>
</feature>